<evidence type="ECO:0000313" key="2">
    <source>
        <dbReference type="EMBL" id="ACT95694.1"/>
    </source>
</evidence>
<dbReference type="HOGENOM" id="CLU_065109_0_0_10"/>
<feature type="domain" description="Gfo/Idh/MocA-like oxidoreductase N-terminal" evidence="1">
    <location>
        <begin position="66"/>
        <end position="194"/>
    </location>
</feature>
<dbReference type="KEGG" id="dfe:Dfer_4493"/>
<dbReference type="STRING" id="471854.Dfer_4493"/>
<reference evidence="2 3" key="1">
    <citation type="journal article" date="2009" name="Stand. Genomic Sci.">
        <title>Complete genome sequence of Dyadobacter fermentans type strain (NS114).</title>
        <authorList>
            <person name="Lang E."/>
            <person name="Lapidus A."/>
            <person name="Chertkov O."/>
            <person name="Brettin T."/>
            <person name="Detter J.C."/>
            <person name="Han C."/>
            <person name="Copeland A."/>
            <person name="Glavina Del Rio T."/>
            <person name="Nolan M."/>
            <person name="Chen F."/>
            <person name="Lucas S."/>
            <person name="Tice H."/>
            <person name="Cheng J.F."/>
            <person name="Land M."/>
            <person name="Hauser L."/>
            <person name="Chang Y.J."/>
            <person name="Jeffries C.D."/>
            <person name="Kopitz M."/>
            <person name="Bruce D."/>
            <person name="Goodwin L."/>
            <person name="Pitluck S."/>
            <person name="Ovchinnikova G."/>
            <person name="Pati A."/>
            <person name="Ivanova N."/>
            <person name="Mavrommatis K."/>
            <person name="Chen A."/>
            <person name="Palaniappan K."/>
            <person name="Chain P."/>
            <person name="Bristow J."/>
            <person name="Eisen J.A."/>
            <person name="Markowitz V."/>
            <person name="Hugenholtz P."/>
            <person name="Goker M."/>
            <person name="Rohde M."/>
            <person name="Kyrpides N.C."/>
            <person name="Klenk H.P."/>
        </authorList>
    </citation>
    <scope>NUCLEOTIDE SEQUENCE [LARGE SCALE GENOMIC DNA]</scope>
    <source>
        <strain evidence="3">ATCC 700827 / DSM 18053 / CIP 107007 / KCTC 52180 / NS114</strain>
    </source>
</reference>
<dbReference type="EMBL" id="CP001619">
    <property type="protein sequence ID" value="ACT95694.1"/>
    <property type="molecule type" value="Genomic_DNA"/>
</dbReference>
<protein>
    <submittedName>
        <fullName evidence="2">Oxidoreductase domain protein</fullName>
    </submittedName>
</protein>
<organism evidence="2 3">
    <name type="scientific">Dyadobacter fermentans (strain ATCC 700827 / DSM 18053 / CIP 107007 / KCTC 52180 / NS114)</name>
    <dbReference type="NCBI Taxonomy" id="471854"/>
    <lineage>
        <taxon>Bacteria</taxon>
        <taxon>Pseudomonadati</taxon>
        <taxon>Bacteroidota</taxon>
        <taxon>Cytophagia</taxon>
        <taxon>Cytophagales</taxon>
        <taxon>Spirosomataceae</taxon>
        <taxon>Dyadobacter</taxon>
    </lineage>
</organism>
<dbReference type="InterPro" id="IPR050463">
    <property type="entry name" value="Gfo/Idh/MocA_oxidrdct_glycsds"/>
</dbReference>
<dbReference type="Proteomes" id="UP000002011">
    <property type="component" value="Chromosome"/>
</dbReference>
<dbReference type="Pfam" id="PF01408">
    <property type="entry name" value="GFO_IDH_MocA"/>
    <property type="match status" value="1"/>
</dbReference>
<keyword evidence="3" id="KW-1185">Reference proteome</keyword>
<dbReference type="PANTHER" id="PTHR43818:SF9">
    <property type="entry name" value="HYPOTHETICAL OXIDOREDUCTASE"/>
    <property type="match status" value="1"/>
</dbReference>
<evidence type="ECO:0000313" key="3">
    <source>
        <dbReference type="Proteomes" id="UP000002011"/>
    </source>
</evidence>
<sequence>MYIYGYVPEIIDGLIIPNLFSTSHMHSLSRRKFIFQSATAGISLGLINHLPALARPALARPADGKRVGIIGLDTSHVIAFTKALNAPQPDAVYDGYKVVAAYPYGSKDIESSTKRIPGYIEDVKKMGVEVVGSIKELLDKTDVILLETNDGRLHLEQAVEVLKAGKRMFIDKPVAASLSDTLKIFEASKKYNIPVFSASSLRYIKGVESLDKKKVLGADTYSPAVFEKTHPDFFWYGIHGVETLYTVMGRGCKSVTRVSTPNTDIVVGIWEDGRTGTFRGTRSGKHDYGGTVFTEDGNKVLGPYGGYEPLLVDIIKYFKTGEVPVTPEETIEIFSFMEAAHESKRQGGKSVTLESVLAKAGKK</sequence>
<dbReference type="InterPro" id="IPR000683">
    <property type="entry name" value="Gfo/Idh/MocA-like_OxRdtase_N"/>
</dbReference>
<dbReference type="PANTHER" id="PTHR43818">
    <property type="entry name" value="BCDNA.GH03377"/>
    <property type="match status" value="1"/>
</dbReference>
<dbReference type="eggNOG" id="COG0673">
    <property type="taxonomic scope" value="Bacteria"/>
</dbReference>
<dbReference type="AlphaFoldDB" id="C6W2Y1"/>
<dbReference type="InterPro" id="IPR036291">
    <property type="entry name" value="NAD(P)-bd_dom_sf"/>
</dbReference>
<proteinExistence type="predicted"/>
<name>C6W2Y1_DYAFD</name>
<dbReference type="Gene3D" id="3.40.50.720">
    <property type="entry name" value="NAD(P)-binding Rossmann-like Domain"/>
    <property type="match status" value="1"/>
</dbReference>
<evidence type="ECO:0000259" key="1">
    <source>
        <dbReference type="Pfam" id="PF01408"/>
    </source>
</evidence>
<accession>C6W2Y1</accession>
<dbReference type="SUPFAM" id="SSF51735">
    <property type="entry name" value="NAD(P)-binding Rossmann-fold domains"/>
    <property type="match status" value="1"/>
</dbReference>
<dbReference type="GO" id="GO:0000166">
    <property type="term" value="F:nucleotide binding"/>
    <property type="evidence" value="ECO:0007669"/>
    <property type="project" value="InterPro"/>
</dbReference>
<gene>
    <name evidence="2" type="ordered locus">Dfer_4493</name>
</gene>